<protein>
    <submittedName>
        <fullName evidence="4">HpcH/HpaI aldolase/citrate lyase family protein</fullName>
    </submittedName>
</protein>
<evidence type="ECO:0000256" key="2">
    <source>
        <dbReference type="ARBA" id="ARBA00022723"/>
    </source>
</evidence>
<dbReference type="PIRSF" id="PIRSF015582">
    <property type="entry name" value="Cit_lyase_B"/>
    <property type="match status" value="1"/>
</dbReference>
<dbReference type="PANTHER" id="PTHR32308:SF10">
    <property type="entry name" value="CITRATE LYASE SUBUNIT BETA"/>
    <property type="match status" value="1"/>
</dbReference>
<dbReference type="RefSeq" id="WP_265382733.1">
    <property type="nucleotide sequence ID" value="NZ_CP110615.1"/>
</dbReference>
<organism evidence="4 5">
    <name type="scientific">Rhodococcus antarcticus</name>
    <dbReference type="NCBI Taxonomy" id="2987751"/>
    <lineage>
        <taxon>Bacteria</taxon>
        <taxon>Bacillati</taxon>
        <taxon>Actinomycetota</taxon>
        <taxon>Actinomycetes</taxon>
        <taxon>Mycobacteriales</taxon>
        <taxon>Nocardiaceae</taxon>
        <taxon>Rhodococcus</taxon>
    </lineage>
</organism>
<accession>A0ABY6P031</accession>
<sequence>MSTTVIHYEFLTEDERARLFHVRPEPLTADSPLELQAVALGATLYSPATRPNLAKDVVRSRERGVTSSVLCLEDSVPDDRLADAEDNLVAQLGTVHADRPPTPWLFVRVRTPEQVTDLVRRLGPAVDTLRGFVLPKFTPTTGPGFLDAVREASERAGVPLLAMPVVESPEVIHLESRAAVLGELHALLQSARDRVLAVRLGATDFSGTYGLRRSGDMTVYDVRLVAGVIADVVNVLGRTDGTGFAVTGPVWEYFTSGERIFKPRLRESVFAEHGARELRHQIMLMDLDGLIREVELDKANGLTGKTVIHPTHVAAVHALSVVSHEEHGDAQDVLGRSGAGGVLPSGYGNKMNEVNPHRGWATKVLRRAQAFGVAREDVSYVDFLVASSHQ</sequence>
<comment type="cofactor">
    <cofactor evidence="1">
        <name>Mg(2+)</name>
        <dbReference type="ChEBI" id="CHEBI:18420"/>
    </cofactor>
</comment>
<proteinExistence type="predicted"/>
<evidence type="ECO:0000256" key="3">
    <source>
        <dbReference type="ARBA" id="ARBA00022842"/>
    </source>
</evidence>
<keyword evidence="2" id="KW-0479">Metal-binding</keyword>
<dbReference type="InterPro" id="IPR039480">
    <property type="entry name" value="C-C_Bond_Lyase-like"/>
</dbReference>
<gene>
    <name evidence="4" type="ORF">RHODO2019_16115</name>
</gene>
<keyword evidence="5" id="KW-1185">Reference proteome</keyword>
<evidence type="ECO:0000256" key="1">
    <source>
        <dbReference type="ARBA" id="ARBA00001946"/>
    </source>
</evidence>
<dbReference type="Gene3D" id="3.20.20.60">
    <property type="entry name" value="Phosphoenolpyruvate-binding domains"/>
    <property type="match status" value="2"/>
</dbReference>
<dbReference type="EMBL" id="CP110615">
    <property type="protein sequence ID" value="UZJ24626.1"/>
    <property type="molecule type" value="Genomic_DNA"/>
</dbReference>
<name>A0ABY6P031_9NOCA</name>
<dbReference type="Proteomes" id="UP001164965">
    <property type="component" value="Chromosome"/>
</dbReference>
<reference evidence="4" key="1">
    <citation type="submission" date="2022-10" db="EMBL/GenBank/DDBJ databases">
        <title>Rhodococcus sp.75.</title>
        <authorList>
            <person name="Sun M."/>
        </authorList>
    </citation>
    <scope>NUCLEOTIDE SEQUENCE</scope>
    <source>
        <strain evidence="4">75</strain>
    </source>
</reference>
<dbReference type="InterPro" id="IPR011206">
    <property type="entry name" value="Citrate_lyase_beta/mcl1/mcl2"/>
</dbReference>
<evidence type="ECO:0000313" key="4">
    <source>
        <dbReference type="EMBL" id="UZJ24626.1"/>
    </source>
</evidence>
<dbReference type="GO" id="GO:0016829">
    <property type="term" value="F:lyase activity"/>
    <property type="evidence" value="ECO:0007669"/>
    <property type="project" value="UniProtKB-KW"/>
</dbReference>
<keyword evidence="3" id="KW-0460">Magnesium</keyword>
<dbReference type="InterPro" id="IPR040442">
    <property type="entry name" value="Pyrv_kinase-like_dom_sf"/>
</dbReference>
<dbReference type="InterPro" id="IPR015813">
    <property type="entry name" value="Pyrv/PenolPyrv_kinase-like_dom"/>
</dbReference>
<keyword evidence="4" id="KW-0456">Lyase</keyword>
<evidence type="ECO:0000313" key="5">
    <source>
        <dbReference type="Proteomes" id="UP001164965"/>
    </source>
</evidence>
<dbReference type="SUPFAM" id="SSF51621">
    <property type="entry name" value="Phosphoenolpyruvate/pyruvate domain"/>
    <property type="match status" value="1"/>
</dbReference>
<dbReference type="PANTHER" id="PTHR32308">
    <property type="entry name" value="LYASE BETA SUBUNIT, PUTATIVE (AFU_ORTHOLOGUE AFUA_4G13030)-RELATED"/>
    <property type="match status" value="1"/>
</dbReference>
<dbReference type="Pfam" id="PF15617">
    <property type="entry name" value="C-C_Bond_Lyase"/>
    <property type="match status" value="1"/>
</dbReference>